<dbReference type="InterPro" id="IPR011006">
    <property type="entry name" value="CheY-like_superfamily"/>
</dbReference>
<evidence type="ECO:0000313" key="7">
    <source>
        <dbReference type="Proteomes" id="UP000670776"/>
    </source>
</evidence>
<dbReference type="PANTHER" id="PTHR43214">
    <property type="entry name" value="TWO-COMPONENT RESPONSE REGULATOR"/>
    <property type="match status" value="1"/>
</dbReference>
<organism evidence="6 7">
    <name type="scientific">Mariniflexile gromovii</name>
    <dbReference type="NCBI Taxonomy" id="362523"/>
    <lineage>
        <taxon>Bacteria</taxon>
        <taxon>Pseudomonadati</taxon>
        <taxon>Bacteroidota</taxon>
        <taxon>Flavobacteriia</taxon>
        <taxon>Flavobacteriales</taxon>
        <taxon>Flavobacteriaceae</taxon>
        <taxon>Mariniflexile</taxon>
    </lineage>
</organism>
<dbReference type="SUPFAM" id="SSF52172">
    <property type="entry name" value="CheY-like"/>
    <property type="match status" value="1"/>
</dbReference>
<feature type="domain" description="Response regulatory" evidence="5">
    <location>
        <begin position="7"/>
        <end position="140"/>
    </location>
</feature>
<dbReference type="EMBL" id="JAGJCB010000011">
    <property type="protein sequence ID" value="MBP0904616.1"/>
    <property type="molecule type" value="Genomic_DNA"/>
</dbReference>
<evidence type="ECO:0000259" key="5">
    <source>
        <dbReference type="PROSITE" id="PS50110"/>
    </source>
</evidence>
<dbReference type="SMART" id="SM00448">
    <property type="entry name" value="REC"/>
    <property type="match status" value="1"/>
</dbReference>
<comment type="caution">
    <text evidence="6">The sequence shown here is derived from an EMBL/GenBank/DDBJ whole genome shotgun (WGS) entry which is preliminary data.</text>
</comment>
<evidence type="ECO:0000256" key="2">
    <source>
        <dbReference type="ARBA" id="ARBA00023125"/>
    </source>
</evidence>
<dbReference type="InterPro" id="IPR001789">
    <property type="entry name" value="Sig_transdc_resp-reg_receiver"/>
</dbReference>
<reference evidence="6 7" key="1">
    <citation type="submission" date="2021-04" db="EMBL/GenBank/DDBJ databases">
        <title>Mariniflexile gromovii gen. nov., sp. nov., a gliding bacterium isolated from the sea urchin Strongylocentrotus intermedius.</title>
        <authorList>
            <person name="Ko S."/>
            <person name="Le V."/>
            <person name="Ahn C.-Y."/>
            <person name="Oh H.-M."/>
        </authorList>
    </citation>
    <scope>NUCLEOTIDE SEQUENCE [LARGE SCALE GENOMIC DNA]</scope>
    <source>
        <strain evidence="6 7">KCTC 12570</strain>
    </source>
</reference>
<sequence length="227" mass="26229">MEHIKYSVLIIDDHPLIAESYRTALNYYSKQNEPIEFKIEITHDCDSALALINEAFKTKKEIDIVFLDIKLPPSKDGKILSGEDLGLKINELLPNTKIIVATTYNDNFRIHNIFKNLNPDGFLIKNDITPKELLDTIDAILNDPPYYSKTVIKLLRKQLVNGFLLDHIDRRLLYELSIGTRMKDLPDILFLSLAGVEKRKRQLKLTFNVKNEDDKELLFIAKEKGFI</sequence>
<keyword evidence="2" id="KW-0238">DNA-binding</keyword>
<dbReference type="PANTHER" id="PTHR43214:SF41">
    <property type="entry name" value="NITRATE_NITRITE RESPONSE REGULATOR PROTEIN NARP"/>
    <property type="match status" value="1"/>
</dbReference>
<evidence type="ECO:0000313" key="6">
    <source>
        <dbReference type="EMBL" id="MBP0904616.1"/>
    </source>
</evidence>
<feature type="modified residue" description="4-aspartylphosphate" evidence="4">
    <location>
        <position position="68"/>
    </location>
</feature>
<keyword evidence="4" id="KW-0597">Phosphoprotein</keyword>
<keyword evidence="3" id="KW-0804">Transcription</keyword>
<name>A0ABS4BX99_9FLAO</name>
<gene>
    <name evidence="6" type="ORF">J8H85_12315</name>
</gene>
<dbReference type="Pfam" id="PF00072">
    <property type="entry name" value="Response_reg"/>
    <property type="match status" value="1"/>
</dbReference>
<proteinExistence type="predicted"/>
<evidence type="ECO:0000256" key="4">
    <source>
        <dbReference type="PROSITE-ProRule" id="PRU00169"/>
    </source>
</evidence>
<evidence type="ECO:0000256" key="1">
    <source>
        <dbReference type="ARBA" id="ARBA00023015"/>
    </source>
</evidence>
<dbReference type="Gene3D" id="3.40.50.2300">
    <property type="match status" value="1"/>
</dbReference>
<keyword evidence="1" id="KW-0805">Transcription regulation</keyword>
<keyword evidence="7" id="KW-1185">Reference proteome</keyword>
<accession>A0ABS4BX99</accession>
<dbReference type="PROSITE" id="PS50110">
    <property type="entry name" value="RESPONSE_REGULATORY"/>
    <property type="match status" value="1"/>
</dbReference>
<dbReference type="RefSeq" id="WP_209655505.1">
    <property type="nucleotide sequence ID" value="NZ_JAGJCB010000011.1"/>
</dbReference>
<dbReference type="Proteomes" id="UP000670776">
    <property type="component" value="Unassembled WGS sequence"/>
</dbReference>
<protein>
    <submittedName>
        <fullName evidence="6">Response regulator transcription factor</fullName>
    </submittedName>
</protein>
<dbReference type="InterPro" id="IPR039420">
    <property type="entry name" value="WalR-like"/>
</dbReference>
<evidence type="ECO:0000256" key="3">
    <source>
        <dbReference type="ARBA" id="ARBA00023163"/>
    </source>
</evidence>